<comment type="caution">
    <text evidence="1">The sequence shown here is derived from an EMBL/GenBank/DDBJ whole genome shotgun (WGS) entry which is preliminary data.</text>
</comment>
<keyword evidence="2" id="KW-1185">Reference proteome</keyword>
<protein>
    <submittedName>
        <fullName evidence="1">Uncharacterized protein</fullName>
    </submittedName>
</protein>
<evidence type="ECO:0000313" key="2">
    <source>
        <dbReference type="Proteomes" id="UP000558488"/>
    </source>
</evidence>
<accession>A0A7J7Y9H2</accession>
<reference evidence="1 2" key="1">
    <citation type="journal article" date="2020" name="Nature">
        <title>Six reference-quality genomes reveal evolution of bat adaptations.</title>
        <authorList>
            <person name="Jebb D."/>
            <person name="Huang Z."/>
            <person name="Pippel M."/>
            <person name="Hughes G.M."/>
            <person name="Lavrichenko K."/>
            <person name="Devanna P."/>
            <person name="Winkler S."/>
            <person name="Jermiin L.S."/>
            <person name="Skirmuntt E.C."/>
            <person name="Katzourakis A."/>
            <person name="Burkitt-Gray L."/>
            <person name="Ray D.A."/>
            <person name="Sullivan K.A.M."/>
            <person name="Roscito J.G."/>
            <person name="Kirilenko B.M."/>
            <person name="Davalos L.M."/>
            <person name="Corthals A.P."/>
            <person name="Power M.L."/>
            <person name="Jones G."/>
            <person name="Ransome R.D."/>
            <person name="Dechmann D.K.N."/>
            <person name="Locatelli A.G."/>
            <person name="Puechmaille S.J."/>
            <person name="Fedrigo O."/>
            <person name="Jarvis E.D."/>
            <person name="Hiller M."/>
            <person name="Vernes S.C."/>
            <person name="Myers E.W."/>
            <person name="Teeling E.C."/>
        </authorList>
    </citation>
    <scope>NUCLEOTIDE SEQUENCE [LARGE SCALE GENOMIC DNA]</scope>
    <source>
        <strain evidence="1">MPipKuh1</strain>
        <tissue evidence="1">Flight muscle</tissue>
    </source>
</reference>
<organism evidence="1 2">
    <name type="scientific">Pipistrellus kuhlii</name>
    <name type="common">Kuhl's pipistrelle</name>
    <dbReference type="NCBI Taxonomy" id="59472"/>
    <lineage>
        <taxon>Eukaryota</taxon>
        <taxon>Metazoa</taxon>
        <taxon>Chordata</taxon>
        <taxon>Craniata</taxon>
        <taxon>Vertebrata</taxon>
        <taxon>Euteleostomi</taxon>
        <taxon>Mammalia</taxon>
        <taxon>Eutheria</taxon>
        <taxon>Laurasiatheria</taxon>
        <taxon>Chiroptera</taxon>
        <taxon>Yangochiroptera</taxon>
        <taxon>Vespertilionidae</taxon>
        <taxon>Pipistrellus</taxon>
    </lineage>
</organism>
<evidence type="ECO:0000313" key="1">
    <source>
        <dbReference type="EMBL" id="KAF6358478.1"/>
    </source>
</evidence>
<sequence>MTAFTPEAVQSYGCCEPTTEGAAAISSGTGSPHSLTSVLCPPHTWPQHFVLHTPLTSAHGLPHSPNLCVIFIFQLNLNKTGKNVFSQERWHCHIRRGLGNHQTGQGDCGDCGFHRKEWVRQGEQV</sequence>
<proteinExistence type="predicted"/>
<dbReference type="Proteomes" id="UP000558488">
    <property type="component" value="Unassembled WGS sequence"/>
</dbReference>
<dbReference type="AlphaFoldDB" id="A0A7J7Y9H2"/>
<dbReference type="EMBL" id="JACAGB010000006">
    <property type="protein sequence ID" value="KAF6358478.1"/>
    <property type="molecule type" value="Genomic_DNA"/>
</dbReference>
<gene>
    <name evidence="1" type="ORF">mPipKuh1_010305</name>
</gene>
<name>A0A7J7Y9H2_PIPKU</name>